<dbReference type="EMBL" id="JACXLD010000001">
    <property type="protein sequence ID" value="MBD2858123.1"/>
    <property type="molecule type" value="Genomic_DNA"/>
</dbReference>
<evidence type="ECO:0000259" key="6">
    <source>
        <dbReference type="PROSITE" id="PS50887"/>
    </source>
</evidence>
<organism evidence="7 8">
    <name type="scientific">Spongiibacter pelagi</name>
    <dbReference type="NCBI Taxonomy" id="2760804"/>
    <lineage>
        <taxon>Bacteria</taxon>
        <taxon>Pseudomonadati</taxon>
        <taxon>Pseudomonadota</taxon>
        <taxon>Gammaproteobacteria</taxon>
        <taxon>Cellvibrionales</taxon>
        <taxon>Spongiibacteraceae</taxon>
        <taxon>Spongiibacter</taxon>
    </lineage>
</organism>
<gene>
    <name evidence="7" type="ORF">IB286_03815</name>
</gene>
<dbReference type="Pfam" id="PF00072">
    <property type="entry name" value="Response_reg"/>
    <property type="match status" value="1"/>
</dbReference>
<dbReference type="Pfam" id="PF00990">
    <property type="entry name" value="GGDEF"/>
    <property type="match status" value="1"/>
</dbReference>
<comment type="caution">
    <text evidence="7">The sequence shown here is derived from an EMBL/GenBank/DDBJ whole genome shotgun (WGS) entry which is preliminary data.</text>
</comment>
<dbReference type="SMART" id="SM00267">
    <property type="entry name" value="GGDEF"/>
    <property type="match status" value="1"/>
</dbReference>
<comment type="catalytic activity">
    <reaction evidence="3">
        <text>2 GTP = 3',3'-c-di-GMP + 2 diphosphate</text>
        <dbReference type="Rhea" id="RHEA:24898"/>
        <dbReference type="ChEBI" id="CHEBI:33019"/>
        <dbReference type="ChEBI" id="CHEBI:37565"/>
        <dbReference type="ChEBI" id="CHEBI:58805"/>
        <dbReference type="EC" id="2.7.7.65"/>
    </reaction>
</comment>
<dbReference type="InterPro" id="IPR029787">
    <property type="entry name" value="Nucleotide_cyclase"/>
</dbReference>
<dbReference type="PANTHER" id="PTHR45138">
    <property type="entry name" value="REGULATORY COMPONENTS OF SENSORY TRANSDUCTION SYSTEM"/>
    <property type="match status" value="1"/>
</dbReference>
<dbReference type="EC" id="2.7.7.65" evidence="2"/>
<dbReference type="Gene3D" id="3.30.70.270">
    <property type="match status" value="1"/>
</dbReference>
<proteinExistence type="predicted"/>
<dbReference type="NCBIfam" id="TIGR00254">
    <property type="entry name" value="GGDEF"/>
    <property type="match status" value="1"/>
</dbReference>
<dbReference type="SUPFAM" id="SSF52172">
    <property type="entry name" value="CheY-like"/>
    <property type="match status" value="1"/>
</dbReference>
<dbReference type="CDD" id="cd00156">
    <property type="entry name" value="REC"/>
    <property type="match status" value="1"/>
</dbReference>
<dbReference type="GO" id="GO:0052621">
    <property type="term" value="F:diguanylate cyclase activity"/>
    <property type="evidence" value="ECO:0007669"/>
    <property type="project" value="UniProtKB-EC"/>
</dbReference>
<dbReference type="InterPro" id="IPR001789">
    <property type="entry name" value="Sig_transdc_resp-reg_receiver"/>
</dbReference>
<evidence type="ECO:0000313" key="7">
    <source>
        <dbReference type="EMBL" id="MBD2858123.1"/>
    </source>
</evidence>
<dbReference type="CDD" id="cd01949">
    <property type="entry name" value="GGDEF"/>
    <property type="match status" value="1"/>
</dbReference>
<dbReference type="InterPro" id="IPR050469">
    <property type="entry name" value="Diguanylate_Cyclase"/>
</dbReference>
<sequence length="296" mass="33070">MELLIIDDDPITRMALCALAEEWGFVPIEADNAQSALKVLEDPDPPHLLVIDWSMPGMSGPELCKIIRARDDGQFFYIMMLTGREGNEAIVEAMESGADDFVHKPFDYQVLKVRLKAGSRIVRLEQTLNQLASRDPLTQCWNRRMLDELRDNAIAEAKRKQTPLALMVLDIDHFKAINDNYGHPAGDAAIKHVVSVINHNLREYDLVGRFGGEEFVVVLPRTDTESAWGVAERIRAAIQFQPAIIDADTKIDMTISIGLAELNQEEGESGAELFDRADQALLDAKHQGRNRIVSAP</sequence>
<evidence type="ECO:0000256" key="1">
    <source>
        <dbReference type="ARBA" id="ARBA00001946"/>
    </source>
</evidence>
<evidence type="ECO:0000313" key="8">
    <source>
        <dbReference type="Proteomes" id="UP000610558"/>
    </source>
</evidence>
<dbReference type="InterPro" id="IPR043128">
    <property type="entry name" value="Rev_trsase/Diguanyl_cyclase"/>
</dbReference>
<evidence type="ECO:0000259" key="5">
    <source>
        <dbReference type="PROSITE" id="PS50110"/>
    </source>
</evidence>
<dbReference type="InterPro" id="IPR011006">
    <property type="entry name" value="CheY-like_superfamily"/>
</dbReference>
<evidence type="ECO:0000256" key="3">
    <source>
        <dbReference type="ARBA" id="ARBA00034247"/>
    </source>
</evidence>
<evidence type="ECO:0000256" key="4">
    <source>
        <dbReference type="PROSITE-ProRule" id="PRU00169"/>
    </source>
</evidence>
<dbReference type="InterPro" id="IPR000160">
    <property type="entry name" value="GGDEF_dom"/>
</dbReference>
<dbReference type="GO" id="GO:0000160">
    <property type="term" value="P:phosphorelay signal transduction system"/>
    <property type="evidence" value="ECO:0007669"/>
    <property type="project" value="InterPro"/>
</dbReference>
<evidence type="ECO:0000256" key="2">
    <source>
        <dbReference type="ARBA" id="ARBA00012528"/>
    </source>
</evidence>
<dbReference type="PANTHER" id="PTHR45138:SF9">
    <property type="entry name" value="DIGUANYLATE CYCLASE DGCM-RELATED"/>
    <property type="match status" value="1"/>
</dbReference>
<dbReference type="FunFam" id="3.30.70.270:FF:000001">
    <property type="entry name" value="Diguanylate cyclase domain protein"/>
    <property type="match status" value="1"/>
</dbReference>
<reference evidence="7" key="1">
    <citation type="submission" date="2020-09" db="EMBL/GenBank/DDBJ databases">
        <authorList>
            <person name="Yoon J.-W."/>
        </authorList>
    </citation>
    <scope>NUCLEOTIDE SEQUENCE</scope>
    <source>
        <strain evidence="7">KMU-158</strain>
    </source>
</reference>
<accession>A0A927GVI8</accession>
<keyword evidence="8" id="KW-1185">Reference proteome</keyword>
<feature type="domain" description="Response regulatory" evidence="5">
    <location>
        <begin position="2"/>
        <end position="119"/>
    </location>
</feature>
<dbReference type="Proteomes" id="UP000610558">
    <property type="component" value="Unassembled WGS sequence"/>
</dbReference>
<dbReference type="AlphaFoldDB" id="A0A927GVI8"/>
<feature type="modified residue" description="4-aspartylphosphate" evidence="4">
    <location>
        <position position="52"/>
    </location>
</feature>
<dbReference type="PROSITE" id="PS50110">
    <property type="entry name" value="RESPONSE_REGULATORY"/>
    <property type="match status" value="1"/>
</dbReference>
<dbReference type="RefSeq" id="WP_190762560.1">
    <property type="nucleotide sequence ID" value="NZ_JACXLD010000001.1"/>
</dbReference>
<keyword evidence="4" id="KW-0597">Phosphoprotein</keyword>
<comment type="cofactor">
    <cofactor evidence="1">
        <name>Mg(2+)</name>
        <dbReference type="ChEBI" id="CHEBI:18420"/>
    </cofactor>
</comment>
<dbReference type="SUPFAM" id="SSF55073">
    <property type="entry name" value="Nucleotide cyclase"/>
    <property type="match status" value="1"/>
</dbReference>
<feature type="domain" description="GGDEF" evidence="6">
    <location>
        <begin position="162"/>
        <end position="296"/>
    </location>
</feature>
<name>A0A927GVI8_9GAMM</name>
<protein>
    <recommendedName>
        <fullName evidence="2">diguanylate cyclase</fullName>
        <ecNumber evidence="2">2.7.7.65</ecNumber>
    </recommendedName>
</protein>
<dbReference type="Gene3D" id="3.40.50.2300">
    <property type="match status" value="1"/>
</dbReference>
<dbReference type="SMART" id="SM00448">
    <property type="entry name" value="REC"/>
    <property type="match status" value="1"/>
</dbReference>
<dbReference type="PROSITE" id="PS50887">
    <property type="entry name" value="GGDEF"/>
    <property type="match status" value="1"/>
</dbReference>